<name>A0A0L0SLE5_ALLM3</name>
<dbReference type="EMBL" id="GG745341">
    <property type="protein sequence ID" value="KNE63205.1"/>
    <property type="molecule type" value="Genomic_DNA"/>
</dbReference>
<dbReference type="STRING" id="578462.A0A0L0SLE5"/>
<dbReference type="AlphaFoldDB" id="A0A0L0SLE5"/>
<dbReference type="SUPFAM" id="SSF53474">
    <property type="entry name" value="alpha/beta-Hydrolases"/>
    <property type="match status" value="1"/>
</dbReference>
<proteinExistence type="predicted"/>
<dbReference type="OMA" id="HCIINEP"/>
<dbReference type="InterPro" id="IPR029058">
    <property type="entry name" value="AB_hydrolase_fold"/>
</dbReference>
<reference evidence="3" key="2">
    <citation type="submission" date="2009-11" db="EMBL/GenBank/DDBJ databases">
        <title>The Genome Sequence of Allomyces macrogynus strain ATCC 38327.</title>
        <authorList>
            <consortium name="The Broad Institute Genome Sequencing Platform"/>
            <person name="Russ C."/>
            <person name="Cuomo C."/>
            <person name="Shea T."/>
            <person name="Young S.K."/>
            <person name="Zeng Q."/>
            <person name="Koehrsen M."/>
            <person name="Haas B."/>
            <person name="Borodovsky M."/>
            <person name="Guigo R."/>
            <person name="Alvarado L."/>
            <person name="Berlin A."/>
            <person name="Borenstein D."/>
            <person name="Chen Z."/>
            <person name="Engels R."/>
            <person name="Freedman E."/>
            <person name="Gellesch M."/>
            <person name="Goldberg J."/>
            <person name="Griggs A."/>
            <person name="Gujja S."/>
            <person name="Heiman D."/>
            <person name="Hepburn T."/>
            <person name="Howarth C."/>
            <person name="Jen D."/>
            <person name="Larson L."/>
            <person name="Lewis B."/>
            <person name="Mehta T."/>
            <person name="Park D."/>
            <person name="Pearson M."/>
            <person name="Roberts A."/>
            <person name="Saif S."/>
            <person name="Shenoy N."/>
            <person name="Sisk P."/>
            <person name="Stolte C."/>
            <person name="Sykes S."/>
            <person name="Walk T."/>
            <person name="White J."/>
            <person name="Yandava C."/>
            <person name="Burger G."/>
            <person name="Gray M.W."/>
            <person name="Holland P.W.H."/>
            <person name="King N."/>
            <person name="Lang F.B.F."/>
            <person name="Roger A.J."/>
            <person name="Ruiz-Trillo I."/>
            <person name="Lander E."/>
            <person name="Nusbaum C."/>
        </authorList>
    </citation>
    <scope>NUCLEOTIDE SEQUENCE [LARGE SCALE GENOMIC DNA]</scope>
    <source>
        <strain evidence="3">ATCC 38327</strain>
    </source>
</reference>
<evidence type="ECO:0000313" key="2">
    <source>
        <dbReference type="EMBL" id="KNE63205.1"/>
    </source>
</evidence>
<reference evidence="2 3" key="1">
    <citation type="submission" date="2009-11" db="EMBL/GenBank/DDBJ databases">
        <title>Annotation of Allomyces macrogynus ATCC 38327.</title>
        <authorList>
            <consortium name="The Broad Institute Genome Sequencing Platform"/>
            <person name="Russ C."/>
            <person name="Cuomo C."/>
            <person name="Burger G."/>
            <person name="Gray M.W."/>
            <person name="Holland P.W.H."/>
            <person name="King N."/>
            <person name="Lang F.B.F."/>
            <person name="Roger A.J."/>
            <person name="Ruiz-Trillo I."/>
            <person name="Young S.K."/>
            <person name="Zeng Q."/>
            <person name="Gargeya S."/>
            <person name="Fitzgerald M."/>
            <person name="Haas B."/>
            <person name="Abouelleil A."/>
            <person name="Alvarado L."/>
            <person name="Arachchi H.M."/>
            <person name="Berlin A."/>
            <person name="Chapman S.B."/>
            <person name="Gearin G."/>
            <person name="Goldberg J."/>
            <person name="Griggs A."/>
            <person name="Gujja S."/>
            <person name="Hansen M."/>
            <person name="Heiman D."/>
            <person name="Howarth C."/>
            <person name="Larimer J."/>
            <person name="Lui A."/>
            <person name="MacDonald P.J.P."/>
            <person name="McCowen C."/>
            <person name="Montmayeur A."/>
            <person name="Murphy C."/>
            <person name="Neiman D."/>
            <person name="Pearson M."/>
            <person name="Priest M."/>
            <person name="Roberts A."/>
            <person name="Saif S."/>
            <person name="Shea T."/>
            <person name="Sisk P."/>
            <person name="Stolte C."/>
            <person name="Sykes S."/>
            <person name="Wortman J."/>
            <person name="Nusbaum C."/>
            <person name="Birren B."/>
        </authorList>
    </citation>
    <scope>NUCLEOTIDE SEQUENCE [LARGE SCALE GENOMIC DNA]</scope>
    <source>
        <strain evidence="2 3">ATCC 38327</strain>
    </source>
</reference>
<gene>
    <name evidence="2" type="ORF">AMAG_08354</name>
</gene>
<dbReference type="InterPro" id="IPR022742">
    <property type="entry name" value="Hydrolase_4"/>
</dbReference>
<protein>
    <recommendedName>
        <fullName evidence="1">Serine aminopeptidase S33 domain-containing protein</fullName>
    </recommendedName>
</protein>
<dbReference type="InterPro" id="IPR051044">
    <property type="entry name" value="MAG_DAG_Lipase"/>
</dbReference>
<evidence type="ECO:0000313" key="3">
    <source>
        <dbReference type="Proteomes" id="UP000054350"/>
    </source>
</evidence>
<organism evidence="2 3">
    <name type="scientific">Allomyces macrogynus (strain ATCC 38327)</name>
    <name type="common">Allomyces javanicus var. macrogynus</name>
    <dbReference type="NCBI Taxonomy" id="578462"/>
    <lineage>
        <taxon>Eukaryota</taxon>
        <taxon>Fungi</taxon>
        <taxon>Fungi incertae sedis</taxon>
        <taxon>Blastocladiomycota</taxon>
        <taxon>Blastocladiomycetes</taxon>
        <taxon>Blastocladiales</taxon>
        <taxon>Blastocladiaceae</taxon>
        <taxon>Allomyces</taxon>
    </lineage>
</organism>
<dbReference type="Gene3D" id="3.40.50.1820">
    <property type="entry name" value="alpha/beta hydrolase"/>
    <property type="match status" value="1"/>
</dbReference>
<sequence>MPGPIPDELKEELLNPPVGEWITLRDGHVVYGRTWTVPEGTDLVATLTWVHGLGEHINRYDHAFAKIAQAGIQVHAWDQRGFGRTALRNNSVGQIKSWSQVLDDVADALHRSAVPWKPKYLGGHSFGALVVLDFYRQRGIYHHLAGVIATGPPIEGFPDVHAPPIALTALRIAAALFPTRTAPSKVDASALCHDDTVVHTYTTDPLVSNKLSYRFTNGMIRAMIRLSQPHTVHHFPSYIPLLLMHGGDDRITYVGGTRHFYERATKVFDRTLKVYDGCLHELHNEPAVRDEVVQTWIDFMRSRVRGPVRQKPESPAPVLEVVPTPSVLEAVTTP</sequence>
<dbReference type="Proteomes" id="UP000054350">
    <property type="component" value="Unassembled WGS sequence"/>
</dbReference>
<dbReference type="eggNOG" id="KOG1455">
    <property type="taxonomic scope" value="Eukaryota"/>
</dbReference>
<feature type="domain" description="Serine aminopeptidase S33" evidence="1">
    <location>
        <begin position="45"/>
        <end position="286"/>
    </location>
</feature>
<accession>A0A0L0SLE5</accession>
<keyword evidence="3" id="KW-1185">Reference proteome</keyword>
<evidence type="ECO:0000259" key="1">
    <source>
        <dbReference type="Pfam" id="PF12146"/>
    </source>
</evidence>
<dbReference type="Pfam" id="PF12146">
    <property type="entry name" value="Hydrolase_4"/>
    <property type="match status" value="1"/>
</dbReference>
<dbReference type="PANTHER" id="PTHR11614">
    <property type="entry name" value="PHOSPHOLIPASE-RELATED"/>
    <property type="match status" value="1"/>
</dbReference>
<dbReference type="OrthoDB" id="10249433at2759"/>
<dbReference type="VEuPathDB" id="FungiDB:AMAG_08354"/>